<name>A8NX98_COPC7</name>
<dbReference type="GeneID" id="6013663"/>
<sequence>MTTYYPSQAGYAQTQPVMYANSGYAPTAGYPQPVYGQPAGVMYVPSSSYSYPSYGGHHHRRRRSRRSWRWPWQYGQTPYVSSSYYSGVPQVMSTAMPVQAAPVMQMRIRLFFGLAPTPSFKYRSDKNSWGFMGYSRRQRFIDPRTGGEVDRHGRPVIRV</sequence>
<dbReference type="OMA" id="YVTPSTH"/>
<proteinExistence type="predicted"/>
<evidence type="ECO:0000313" key="1">
    <source>
        <dbReference type="EMBL" id="EAU84724.2"/>
    </source>
</evidence>
<accession>A8NX98</accession>
<dbReference type="VEuPathDB" id="FungiDB:CC1G_00243"/>
<reference evidence="1 2" key="1">
    <citation type="journal article" date="2010" name="Proc. Natl. Acad. Sci. U.S.A.">
        <title>Insights into evolution of multicellular fungi from the assembled chromosomes of the mushroom Coprinopsis cinerea (Coprinus cinereus).</title>
        <authorList>
            <person name="Stajich J.E."/>
            <person name="Wilke S.K."/>
            <person name="Ahren D."/>
            <person name="Au C.H."/>
            <person name="Birren B.W."/>
            <person name="Borodovsky M."/>
            <person name="Burns C."/>
            <person name="Canback B."/>
            <person name="Casselton L.A."/>
            <person name="Cheng C.K."/>
            <person name="Deng J."/>
            <person name="Dietrich F.S."/>
            <person name="Fargo D.C."/>
            <person name="Farman M.L."/>
            <person name="Gathman A.C."/>
            <person name="Goldberg J."/>
            <person name="Guigo R."/>
            <person name="Hoegger P.J."/>
            <person name="Hooker J.B."/>
            <person name="Huggins A."/>
            <person name="James T.Y."/>
            <person name="Kamada T."/>
            <person name="Kilaru S."/>
            <person name="Kodira C."/>
            <person name="Kues U."/>
            <person name="Kupfer D."/>
            <person name="Kwan H.S."/>
            <person name="Lomsadze A."/>
            <person name="Li W."/>
            <person name="Lilly W.W."/>
            <person name="Ma L.J."/>
            <person name="Mackey A.J."/>
            <person name="Manning G."/>
            <person name="Martin F."/>
            <person name="Muraguchi H."/>
            <person name="Natvig D.O."/>
            <person name="Palmerini H."/>
            <person name="Ramesh M.A."/>
            <person name="Rehmeyer C.J."/>
            <person name="Roe B.A."/>
            <person name="Shenoy N."/>
            <person name="Stanke M."/>
            <person name="Ter-Hovhannisyan V."/>
            <person name="Tunlid A."/>
            <person name="Velagapudi R."/>
            <person name="Vision T.J."/>
            <person name="Zeng Q."/>
            <person name="Zolan M.E."/>
            <person name="Pukkila P.J."/>
        </authorList>
    </citation>
    <scope>NUCLEOTIDE SEQUENCE [LARGE SCALE GENOMIC DNA]</scope>
    <source>
        <strain evidence="2">Okayama-7 / 130 / ATCC MYA-4618 / FGSC 9003</strain>
    </source>
</reference>
<protein>
    <submittedName>
        <fullName evidence="1">Uncharacterized protein</fullName>
    </submittedName>
</protein>
<organism evidence="1 2">
    <name type="scientific">Coprinopsis cinerea (strain Okayama-7 / 130 / ATCC MYA-4618 / FGSC 9003)</name>
    <name type="common">Inky cap fungus</name>
    <name type="synonym">Hormographiella aspergillata</name>
    <dbReference type="NCBI Taxonomy" id="240176"/>
    <lineage>
        <taxon>Eukaryota</taxon>
        <taxon>Fungi</taxon>
        <taxon>Dikarya</taxon>
        <taxon>Basidiomycota</taxon>
        <taxon>Agaricomycotina</taxon>
        <taxon>Agaricomycetes</taxon>
        <taxon>Agaricomycetidae</taxon>
        <taxon>Agaricales</taxon>
        <taxon>Agaricineae</taxon>
        <taxon>Psathyrellaceae</taxon>
        <taxon>Coprinopsis</taxon>
    </lineage>
</organism>
<evidence type="ECO:0000313" key="2">
    <source>
        <dbReference type="Proteomes" id="UP000001861"/>
    </source>
</evidence>
<dbReference type="OrthoDB" id="3269202at2759"/>
<dbReference type="eggNOG" id="ENOG502QYIT">
    <property type="taxonomic scope" value="Eukaryota"/>
</dbReference>
<dbReference type="InParanoid" id="A8NX98"/>
<comment type="caution">
    <text evidence="1">The sequence shown here is derived from an EMBL/GenBank/DDBJ whole genome shotgun (WGS) entry which is preliminary data.</text>
</comment>
<gene>
    <name evidence="1" type="ORF">CC1G_00243</name>
</gene>
<dbReference type="HOGENOM" id="CLU_148156_0_0_1"/>
<dbReference type="KEGG" id="cci:CC1G_00243"/>
<dbReference type="EMBL" id="AACS02000005">
    <property type="protein sequence ID" value="EAU84724.2"/>
    <property type="molecule type" value="Genomic_DNA"/>
</dbReference>
<dbReference type="RefSeq" id="XP_001837107.2">
    <property type="nucleotide sequence ID" value="XM_001837055.2"/>
</dbReference>
<dbReference type="AlphaFoldDB" id="A8NX98"/>
<keyword evidence="2" id="KW-1185">Reference proteome</keyword>
<dbReference type="Proteomes" id="UP000001861">
    <property type="component" value="Unassembled WGS sequence"/>
</dbReference>